<protein>
    <submittedName>
        <fullName evidence="2">Uncharacterized protein</fullName>
    </submittedName>
</protein>
<name>A0A484F2G5_9EURY</name>
<dbReference type="RefSeq" id="WP_133517824.1">
    <property type="nucleotide sequence ID" value="NZ_JAHDUW010000001.1"/>
</dbReference>
<dbReference type="Proteomes" id="UP000294855">
    <property type="component" value="Unassembled WGS sequence"/>
</dbReference>
<evidence type="ECO:0000313" key="2">
    <source>
        <dbReference type="EMBL" id="TDQ67821.1"/>
    </source>
</evidence>
<keyword evidence="1" id="KW-0812">Transmembrane</keyword>
<gene>
    <name evidence="2" type="ORF">C7391_1374</name>
</gene>
<evidence type="ECO:0000313" key="3">
    <source>
        <dbReference type="Proteomes" id="UP000294855"/>
    </source>
</evidence>
<keyword evidence="3" id="KW-1185">Reference proteome</keyword>
<proteinExistence type="predicted"/>
<feature type="transmembrane region" description="Helical" evidence="1">
    <location>
        <begin position="97"/>
        <end position="119"/>
    </location>
</feature>
<accession>A0A484F2G5</accession>
<feature type="transmembrane region" description="Helical" evidence="1">
    <location>
        <begin position="41"/>
        <end position="57"/>
    </location>
</feature>
<reference evidence="2 3" key="1">
    <citation type="submission" date="2019-03" db="EMBL/GenBank/DDBJ databases">
        <title>Genomic Encyclopedia of Type Strains, Phase IV (KMG-IV): sequencing the most valuable type-strain genomes for metagenomic binning, comparative biology and taxonomic classification.</title>
        <authorList>
            <person name="Goeker M."/>
        </authorList>
    </citation>
    <scope>NUCLEOTIDE SEQUENCE [LARGE SCALE GENOMIC DNA]</scope>
    <source>
        <strain evidence="2 3">DSM 13328</strain>
    </source>
</reference>
<comment type="caution">
    <text evidence="2">The sequence shown here is derived from an EMBL/GenBank/DDBJ whole genome shotgun (WGS) entry which is preliminary data.</text>
</comment>
<evidence type="ECO:0000256" key="1">
    <source>
        <dbReference type="SAM" id="Phobius"/>
    </source>
</evidence>
<feature type="transmembrane region" description="Helical" evidence="1">
    <location>
        <begin position="64"/>
        <end position="85"/>
    </location>
</feature>
<keyword evidence="1" id="KW-1133">Transmembrane helix</keyword>
<feature type="transmembrane region" description="Helical" evidence="1">
    <location>
        <begin position="131"/>
        <end position="152"/>
    </location>
</feature>
<dbReference type="AlphaFoldDB" id="A0A484F2G5"/>
<organism evidence="2 3">
    <name type="scientific">Methanimicrococcus blatticola</name>
    <dbReference type="NCBI Taxonomy" id="91560"/>
    <lineage>
        <taxon>Archaea</taxon>
        <taxon>Methanobacteriati</taxon>
        <taxon>Methanobacteriota</taxon>
        <taxon>Stenosarchaea group</taxon>
        <taxon>Methanomicrobia</taxon>
        <taxon>Methanosarcinales</taxon>
        <taxon>Methanosarcinaceae</taxon>
        <taxon>Methanimicrococcus</taxon>
    </lineage>
</organism>
<sequence>MTGLFNQSENVNTLLFAFIWIVFILSVIGIFYGYSVHTAELIFIFLLLAGSIIYGFISKNPVKSFILGLSIWLSWVFISTFPNILESGYGSIFENPLSFLGGMLYFAALGSLNGGIGYFIAATHSDKRRQLLYRVIALALLFASAMFFFAGIN</sequence>
<keyword evidence="1" id="KW-0472">Membrane</keyword>
<dbReference type="EMBL" id="SNYS01000010">
    <property type="protein sequence ID" value="TDQ67821.1"/>
    <property type="molecule type" value="Genomic_DNA"/>
</dbReference>
<feature type="transmembrane region" description="Helical" evidence="1">
    <location>
        <begin position="12"/>
        <end position="35"/>
    </location>
</feature>